<dbReference type="OrthoDB" id="2374616at2"/>
<name>T0BJX7_ALIAG</name>
<evidence type="ECO:0000313" key="2">
    <source>
        <dbReference type="Proteomes" id="UP000829401"/>
    </source>
</evidence>
<sequence>MKIVIVAIIVIVTLLTIILIENQRSKRKRSIQAAQREKVQKGTKEKPIQTFLPIVRVEATGEMVLQNDAFRQVIQVGNLNPFALSETEARAVRDNFKTMFGMFHQPVQFIVRGRRMDLTDYRQYFSQTYRATAEKWENDRLLEYGRHLEAHLVEHGNRQRTIRENLFITQADTGLLGEHDLEELRRTLRQETETAYSGLARCRVSPHILSSEETIEAQQFFWNRERIHARARDAVAYQSLKEYLIGDESEVNFGA</sequence>
<geneLocation type="plasmid" evidence="2">
    <name>pDSM3922.1</name>
</geneLocation>
<dbReference type="RefSeq" id="WP_021297294.1">
    <property type="nucleotide sequence ID" value="NZ_AURB01000150.1"/>
</dbReference>
<dbReference type="AlphaFoldDB" id="T0BJX7"/>
<dbReference type="Proteomes" id="UP000829401">
    <property type="component" value="Plasmid pDSM3922.1"/>
</dbReference>
<gene>
    <name evidence="1" type="ORF">K1I37_21115</name>
</gene>
<evidence type="ECO:0000313" key="1">
    <source>
        <dbReference type="EMBL" id="UNO51079.1"/>
    </source>
</evidence>
<organism evidence="1 2">
    <name type="scientific">Alicyclobacillus acidoterrestris (strain ATCC 49025 / DSM 3922 / CIP 106132 / NCIMB 13137 / GD3B)</name>
    <dbReference type="NCBI Taxonomy" id="1356854"/>
    <lineage>
        <taxon>Bacteria</taxon>
        <taxon>Bacillati</taxon>
        <taxon>Bacillota</taxon>
        <taxon>Bacilli</taxon>
        <taxon>Bacillales</taxon>
        <taxon>Alicyclobacillaceae</taxon>
        <taxon>Alicyclobacillus</taxon>
    </lineage>
</organism>
<keyword evidence="2" id="KW-1185">Reference proteome</keyword>
<reference evidence="2" key="1">
    <citation type="journal article" date="2022" name="G3 (Bethesda)">
        <title>Unveiling the complete genome sequence of Alicyclobacillus acidoterrestris DSM 3922T, a taint-producing strain.</title>
        <authorList>
            <person name="Leonardo I.C."/>
            <person name="Barreto Crespo M.T."/>
            <person name="Gaspar F.B."/>
        </authorList>
    </citation>
    <scope>NUCLEOTIDE SEQUENCE [LARGE SCALE GENOMIC DNA]</scope>
    <source>
        <strain evidence="2">DSM 3922</strain>
    </source>
</reference>
<keyword evidence="1" id="KW-0614">Plasmid</keyword>
<dbReference type="KEGG" id="aaco:K1I37_21115"/>
<accession>T0BJX7</accession>
<dbReference type="STRING" id="1356854.N007_11220"/>
<dbReference type="EMBL" id="CP080468">
    <property type="protein sequence ID" value="UNO51079.1"/>
    <property type="molecule type" value="Genomic_DNA"/>
</dbReference>
<proteinExistence type="predicted"/>
<accession>A0A9E6ZXP7</accession>
<protein>
    <submittedName>
        <fullName evidence="1">Uncharacterized protein</fullName>
    </submittedName>
</protein>